<dbReference type="EMBL" id="JAGEOJ010000020">
    <property type="protein sequence ID" value="MBO2453357.1"/>
    <property type="molecule type" value="Genomic_DNA"/>
</dbReference>
<evidence type="ECO:0000259" key="4">
    <source>
        <dbReference type="PROSITE" id="PS51077"/>
    </source>
</evidence>
<dbReference type="SMART" id="SM00346">
    <property type="entry name" value="HTH_ICLR"/>
    <property type="match status" value="1"/>
</dbReference>
<evidence type="ECO:0000256" key="3">
    <source>
        <dbReference type="ARBA" id="ARBA00023163"/>
    </source>
</evidence>
<evidence type="ECO:0000313" key="6">
    <source>
        <dbReference type="EMBL" id="MBO2453357.1"/>
    </source>
</evidence>
<dbReference type="InterPro" id="IPR005471">
    <property type="entry name" value="Tscrpt_reg_IclR_N"/>
</dbReference>
<keyword evidence="1" id="KW-0805">Transcription regulation</keyword>
<dbReference type="Gene3D" id="3.30.450.40">
    <property type="match status" value="1"/>
</dbReference>
<evidence type="ECO:0000256" key="1">
    <source>
        <dbReference type="ARBA" id="ARBA00023015"/>
    </source>
</evidence>
<dbReference type="Pfam" id="PF01614">
    <property type="entry name" value="IclR_C"/>
    <property type="match status" value="1"/>
</dbReference>
<name>A0A939PI66_9ACTN</name>
<dbReference type="GO" id="GO:0003677">
    <property type="term" value="F:DNA binding"/>
    <property type="evidence" value="ECO:0007669"/>
    <property type="project" value="UniProtKB-KW"/>
</dbReference>
<dbReference type="CDD" id="cd00090">
    <property type="entry name" value="HTH_ARSR"/>
    <property type="match status" value="1"/>
</dbReference>
<dbReference type="InterPro" id="IPR014757">
    <property type="entry name" value="Tscrpt_reg_IclR_C"/>
</dbReference>
<dbReference type="GO" id="GO:0003700">
    <property type="term" value="F:DNA-binding transcription factor activity"/>
    <property type="evidence" value="ECO:0007669"/>
    <property type="project" value="TreeGrafter"/>
</dbReference>
<dbReference type="PANTHER" id="PTHR30136:SF24">
    <property type="entry name" value="HTH-TYPE TRANSCRIPTIONAL REPRESSOR ALLR"/>
    <property type="match status" value="1"/>
</dbReference>
<dbReference type="InterPro" id="IPR050707">
    <property type="entry name" value="HTH_MetabolicPath_Reg"/>
</dbReference>
<evidence type="ECO:0000313" key="7">
    <source>
        <dbReference type="Proteomes" id="UP000669179"/>
    </source>
</evidence>
<evidence type="ECO:0000256" key="2">
    <source>
        <dbReference type="ARBA" id="ARBA00023125"/>
    </source>
</evidence>
<gene>
    <name evidence="6" type="ORF">J4573_40130</name>
</gene>
<dbReference type="Gene3D" id="1.10.10.10">
    <property type="entry name" value="Winged helix-like DNA-binding domain superfamily/Winged helix DNA-binding domain"/>
    <property type="match status" value="1"/>
</dbReference>
<evidence type="ECO:0000259" key="5">
    <source>
        <dbReference type="PROSITE" id="PS51078"/>
    </source>
</evidence>
<dbReference type="Pfam" id="PF09339">
    <property type="entry name" value="HTH_IclR"/>
    <property type="match status" value="1"/>
</dbReference>
<dbReference type="InterPro" id="IPR036390">
    <property type="entry name" value="WH_DNA-bd_sf"/>
</dbReference>
<keyword evidence="7" id="KW-1185">Reference proteome</keyword>
<dbReference type="SUPFAM" id="SSF46785">
    <property type="entry name" value="Winged helix' DNA-binding domain"/>
    <property type="match status" value="1"/>
</dbReference>
<dbReference type="InterPro" id="IPR036388">
    <property type="entry name" value="WH-like_DNA-bd_sf"/>
</dbReference>
<dbReference type="InterPro" id="IPR029016">
    <property type="entry name" value="GAF-like_dom_sf"/>
</dbReference>
<dbReference type="PROSITE" id="PS51077">
    <property type="entry name" value="HTH_ICLR"/>
    <property type="match status" value="1"/>
</dbReference>
<comment type="caution">
    <text evidence="6">The sequence shown here is derived from an EMBL/GenBank/DDBJ whole genome shotgun (WGS) entry which is preliminary data.</text>
</comment>
<feature type="domain" description="IclR-ED" evidence="5">
    <location>
        <begin position="67"/>
        <end position="250"/>
    </location>
</feature>
<dbReference type="Proteomes" id="UP000669179">
    <property type="component" value="Unassembled WGS sequence"/>
</dbReference>
<reference evidence="6" key="1">
    <citation type="submission" date="2021-03" db="EMBL/GenBank/DDBJ databases">
        <authorList>
            <person name="Kanchanasin P."/>
            <person name="Saeng-In P."/>
            <person name="Phongsopitanun W."/>
            <person name="Yuki M."/>
            <person name="Kudo T."/>
            <person name="Ohkuma M."/>
            <person name="Tanasupawat S."/>
        </authorList>
    </citation>
    <scope>NUCLEOTIDE SEQUENCE</scope>
    <source>
        <strain evidence="6">GKU 128</strain>
    </source>
</reference>
<protein>
    <submittedName>
        <fullName evidence="6">IclR family transcriptional regulator</fullName>
    </submittedName>
</protein>
<feature type="domain" description="HTH iclR-type" evidence="4">
    <location>
        <begin position="8"/>
        <end position="66"/>
    </location>
</feature>
<dbReference type="GO" id="GO:0045892">
    <property type="term" value="P:negative regulation of DNA-templated transcription"/>
    <property type="evidence" value="ECO:0007669"/>
    <property type="project" value="TreeGrafter"/>
</dbReference>
<proteinExistence type="predicted"/>
<accession>A0A939PI66</accession>
<dbReference type="PANTHER" id="PTHR30136">
    <property type="entry name" value="HELIX-TURN-HELIX TRANSCRIPTIONAL REGULATOR, ICLR FAMILY"/>
    <property type="match status" value="1"/>
</dbReference>
<keyword evidence="2" id="KW-0238">DNA-binding</keyword>
<dbReference type="SUPFAM" id="SSF55781">
    <property type="entry name" value="GAF domain-like"/>
    <property type="match status" value="1"/>
</dbReference>
<dbReference type="AlphaFoldDB" id="A0A939PI66"/>
<sequence>MKSRPGGGNATEKILAVLQALAEHERIVDIAKATDLPKSTVHRILQSLVEHEFALNAGDGRYLGGPRILTLAGRLMSSFDPAQHADGTLRTLREETGYTVHFGLLAGDEAVYAAKVEGKKPYHMPSRVGMSIRLHTTAIGKAIMAAMPDDAVRALLDRTGMEGRTPKSITDPEGLLADLAAIRARGYSIDDEENEPGIRCVGAVVFDHTGRPSGAVSLSTLSMEPWQSPLDELGGQVRRAAAEISASLGAPRDAPHDAPVT</sequence>
<dbReference type="PROSITE" id="PS51078">
    <property type="entry name" value="ICLR_ED"/>
    <property type="match status" value="1"/>
</dbReference>
<dbReference type="InterPro" id="IPR011991">
    <property type="entry name" value="ArsR-like_HTH"/>
</dbReference>
<dbReference type="RefSeq" id="WP_208261382.1">
    <property type="nucleotide sequence ID" value="NZ_JAGEOJ010000020.1"/>
</dbReference>
<keyword evidence="3" id="KW-0804">Transcription</keyword>
<organism evidence="6 7">
    <name type="scientific">Actinomadura barringtoniae</name>
    <dbReference type="NCBI Taxonomy" id="1427535"/>
    <lineage>
        <taxon>Bacteria</taxon>
        <taxon>Bacillati</taxon>
        <taxon>Actinomycetota</taxon>
        <taxon>Actinomycetes</taxon>
        <taxon>Streptosporangiales</taxon>
        <taxon>Thermomonosporaceae</taxon>
        <taxon>Actinomadura</taxon>
    </lineage>
</organism>